<evidence type="ECO:0000256" key="2">
    <source>
        <dbReference type="SAM" id="MobiDB-lite"/>
    </source>
</evidence>
<dbReference type="PANTHER" id="PTHR47026:SF2">
    <property type="entry name" value="FLAGELLAR ASSOCIATED PROTEIN"/>
    <property type="match status" value="1"/>
</dbReference>
<reference evidence="3" key="1">
    <citation type="submission" date="2006-10" db="EMBL/GenBank/DDBJ databases">
        <authorList>
            <person name="Amadeo P."/>
            <person name="Zhao Q."/>
            <person name="Wortman J."/>
            <person name="Fraser-Liggett C."/>
            <person name="Carlton J."/>
        </authorList>
    </citation>
    <scope>NUCLEOTIDE SEQUENCE</scope>
    <source>
        <strain evidence="3">G3</strain>
    </source>
</reference>
<organism evidence="3 4">
    <name type="scientific">Trichomonas vaginalis (strain ATCC PRA-98 / G3)</name>
    <dbReference type="NCBI Taxonomy" id="412133"/>
    <lineage>
        <taxon>Eukaryota</taxon>
        <taxon>Metamonada</taxon>
        <taxon>Parabasalia</taxon>
        <taxon>Trichomonadida</taxon>
        <taxon>Trichomonadidae</taxon>
        <taxon>Trichomonas</taxon>
    </lineage>
</organism>
<protein>
    <submittedName>
        <fullName evidence="3">Uncharacterized protein</fullName>
    </submittedName>
</protein>
<feature type="compositionally biased region" description="Basic residues" evidence="2">
    <location>
        <begin position="29"/>
        <end position="44"/>
    </location>
</feature>
<dbReference type="RefSeq" id="XP_001326345.1">
    <property type="nucleotide sequence ID" value="XM_001326310.1"/>
</dbReference>
<dbReference type="AlphaFoldDB" id="A2DZQ4"/>
<dbReference type="VEuPathDB" id="TrichDB:TVAG_351700"/>
<keyword evidence="1" id="KW-0175">Coiled coil</keyword>
<dbReference type="KEGG" id="tva:4772110"/>
<feature type="compositionally biased region" description="Basic and acidic residues" evidence="2">
    <location>
        <begin position="54"/>
        <end position="63"/>
    </location>
</feature>
<feature type="compositionally biased region" description="Basic and acidic residues" evidence="2">
    <location>
        <begin position="151"/>
        <end position="167"/>
    </location>
</feature>
<accession>A2DZQ4</accession>
<evidence type="ECO:0000313" key="3">
    <source>
        <dbReference type="EMBL" id="EAY14122.1"/>
    </source>
</evidence>
<dbReference type="EMBL" id="DS113275">
    <property type="protein sequence ID" value="EAY14122.1"/>
    <property type="molecule type" value="Genomic_DNA"/>
</dbReference>
<feature type="region of interest" description="Disordered" evidence="2">
    <location>
        <begin position="392"/>
        <end position="411"/>
    </location>
</feature>
<feature type="compositionally biased region" description="Low complexity" evidence="2">
    <location>
        <begin position="101"/>
        <end position="118"/>
    </location>
</feature>
<dbReference type="Proteomes" id="UP000001542">
    <property type="component" value="Unassembled WGS sequence"/>
</dbReference>
<proteinExistence type="predicted"/>
<feature type="region of interest" description="Disordered" evidence="2">
    <location>
        <begin position="1"/>
        <end position="173"/>
    </location>
</feature>
<dbReference type="SMR" id="A2DZQ4"/>
<feature type="compositionally biased region" description="Polar residues" evidence="2">
    <location>
        <begin position="8"/>
        <end position="20"/>
    </location>
</feature>
<reference evidence="3" key="2">
    <citation type="journal article" date="2007" name="Science">
        <title>Draft genome sequence of the sexually transmitted pathogen Trichomonas vaginalis.</title>
        <authorList>
            <person name="Carlton J.M."/>
            <person name="Hirt R.P."/>
            <person name="Silva J.C."/>
            <person name="Delcher A.L."/>
            <person name="Schatz M."/>
            <person name="Zhao Q."/>
            <person name="Wortman J.R."/>
            <person name="Bidwell S.L."/>
            <person name="Alsmark U.C.M."/>
            <person name="Besteiro S."/>
            <person name="Sicheritz-Ponten T."/>
            <person name="Noel C.J."/>
            <person name="Dacks J.B."/>
            <person name="Foster P.G."/>
            <person name="Simillion C."/>
            <person name="Van de Peer Y."/>
            <person name="Miranda-Saavedra D."/>
            <person name="Barton G.J."/>
            <person name="Westrop G.D."/>
            <person name="Mueller S."/>
            <person name="Dessi D."/>
            <person name="Fiori P.L."/>
            <person name="Ren Q."/>
            <person name="Paulsen I."/>
            <person name="Zhang H."/>
            <person name="Bastida-Corcuera F.D."/>
            <person name="Simoes-Barbosa A."/>
            <person name="Brown M.T."/>
            <person name="Hayes R.D."/>
            <person name="Mukherjee M."/>
            <person name="Okumura C.Y."/>
            <person name="Schneider R."/>
            <person name="Smith A.J."/>
            <person name="Vanacova S."/>
            <person name="Villalvazo M."/>
            <person name="Haas B.J."/>
            <person name="Pertea M."/>
            <person name="Feldblyum T.V."/>
            <person name="Utterback T.R."/>
            <person name="Shu C.L."/>
            <person name="Osoegawa K."/>
            <person name="de Jong P.J."/>
            <person name="Hrdy I."/>
            <person name="Horvathova L."/>
            <person name="Zubacova Z."/>
            <person name="Dolezal P."/>
            <person name="Malik S.B."/>
            <person name="Logsdon J.M. Jr."/>
            <person name="Henze K."/>
            <person name="Gupta A."/>
            <person name="Wang C.C."/>
            <person name="Dunne R.L."/>
            <person name="Upcroft J.A."/>
            <person name="Upcroft P."/>
            <person name="White O."/>
            <person name="Salzberg S.L."/>
            <person name="Tang P."/>
            <person name="Chiu C.-H."/>
            <person name="Lee Y.-S."/>
            <person name="Embley T.M."/>
            <person name="Coombs G.H."/>
            <person name="Mottram J.C."/>
            <person name="Tachezy J."/>
            <person name="Fraser-Liggett C.M."/>
            <person name="Johnson P.J."/>
        </authorList>
    </citation>
    <scope>NUCLEOTIDE SEQUENCE [LARGE SCALE GENOMIC DNA]</scope>
    <source>
        <strain evidence="3">G3</strain>
    </source>
</reference>
<dbReference type="VEuPathDB" id="TrichDB:TVAGG3_0261260"/>
<dbReference type="OrthoDB" id="10649585at2759"/>
<evidence type="ECO:0000313" key="4">
    <source>
        <dbReference type="Proteomes" id="UP000001542"/>
    </source>
</evidence>
<feature type="coiled-coil region" evidence="1">
    <location>
        <begin position="217"/>
        <end position="273"/>
    </location>
</feature>
<name>A2DZQ4_TRIV3</name>
<evidence type="ECO:0000256" key="1">
    <source>
        <dbReference type="SAM" id="Coils"/>
    </source>
</evidence>
<keyword evidence="4" id="KW-1185">Reference proteome</keyword>
<sequence length="463" mass="54435">MNGKMGNDKQSINSSDQYYNDENVAVYKQKSKSKKGRNKNKRKSQNQNQPVENKPTKNDKLPDENEYSDLYYSDDPPFRDVKQQVIVDIMPPTKYKSKDPNSNQNSIISNQSQQNQNNEDIQIPKKTTSSQYDAKPEIKIRKKNQKPQNQSEKELQKAYNDLVEKNKPPPPMFYIPIQRELQRNYIRSLENEDYEESEKIDSALCTTSRVMEEAILTERQNSEMQDFKERKQNINNQISKKQAEWKNIFEQYKEETQVQHDELLKRHQDEEDEFASLWGNPENLAYFNKPSAKLLQLRSRQKSLAIARNFAEAKSVKAEVEQLQQIESQEAQRRAVDAMVLAHQAMQARHQREIDCFLEKSKRTEQFLKEEMRKDFLPLEMQMKKLQNNINSGRLMNGKTKPRSRDISEASTPISIKDSATQRAMQRYRYKTEPLKLDINGIDVKSLMKRPPSCIRVTKKQKN</sequence>
<dbReference type="PANTHER" id="PTHR47026">
    <property type="entry name" value="PIGMENTOSA GTPASE REGULATOR-LIKE PROTEIN, PUTATIVE-RELATED"/>
    <property type="match status" value="1"/>
</dbReference>
<dbReference type="InParanoid" id="A2DZQ4"/>
<gene>
    <name evidence="3" type="ORF">TVAG_351700</name>
</gene>